<accession>A0A3P3QYC5</accession>
<gene>
    <name evidence="1" type="ORF">EHV10_07995</name>
</gene>
<sequence length="62" mass="7184">MTERLSHRRDCLYKDKITCSKTHLFVLEKANHTYNYAVIRQAGQPTHLPVICSIPSSLQKEL</sequence>
<evidence type="ECO:0000313" key="2">
    <source>
        <dbReference type="Proteomes" id="UP000272490"/>
    </source>
</evidence>
<proteinExistence type="predicted"/>
<protein>
    <submittedName>
        <fullName evidence="1">Uncharacterized protein</fullName>
    </submittedName>
</protein>
<organism evidence="1 2">
    <name type="scientific">Lachnoanaerobaculum gingivalis</name>
    <dbReference type="NCBI Taxonomy" id="2490855"/>
    <lineage>
        <taxon>Bacteria</taxon>
        <taxon>Bacillati</taxon>
        <taxon>Bacillota</taxon>
        <taxon>Clostridia</taxon>
        <taxon>Lachnospirales</taxon>
        <taxon>Lachnospiraceae</taxon>
        <taxon>Lachnoanaerobaculum</taxon>
    </lineage>
</organism>
<dbReference type="Proteomes" id="UP000272490">
    <property type="component" value="Unassembled WGS sequence"/>
</dbReference>
<dbReference type="EMBL" id="RRCO01000003">
    <property type="protein sequence ID" value="RRJ25559.1"/>
    <property type="molecule type" value="Genomic_DNA"/>
</dbReference>
<name>A0A3P3QYC5_9FIRM</name>
<dbReference type="AlphaFoldDB" id="A0A3P3QYC5"/>
<comment type="caution">
    <text evidence="1">The sequence shown here is derived from an EMBL/GenBank/DDBJ whole genome shotgun (WGS) entry which is preliminary data.</text>
</comment>
<reference evidence="1 2" key="1">
    <citation type="submission" date="2018-11" db="EMBL/GenBank/DDBJ databases">
        <title>Genome sequencing of Lachnoanaerobaculum sp. KCOM 2030 (= ChDC B114).</title>
        <authorList>
            <person name="Kook J.-K."/>
            <person name="Park S.-N."/>
            <person name="Lim Y.K."/>
        </authorList>
    </citation>
    <scope>NUCLEOTIDE SEQUENCE [LARGE SCALE GENOMIC DNA]</scope>
    <source>
        <strain evidence="1 2">KCOM 2030</strain>
    </source>
</reference>
<keyword evidence="2" id="KW-1185">Reference proteome</keyword>
<evidence type="ECO:0000313" key="1">
    <source>
        <dbReference type="EMBL" id="RRJ25559.1"/>
    </source>
</evidence>